<dbReference type="InterPro" id="IPR044992">
    <property type="entry name" value="ChyE-like"/>
</dbReference>
<dbReference type="PANTHER" id="PTHR42695:SF5">
    <property type="entry name" value="GLUTAMINE AMIDOTRANSFERASE YLR126C-RELATED"/>
    <property type="match status" value="1"/>
</dbReference>
<dbReference type="GO" id="GO:0016740">
    <property type="term" value="F:transferase activity"/>
    <property type="evidence" value="ECO:0007669"/>
    <property type="project" value="UniProtKB-KW"/>
</dbReference>
<gene>
    <name evidence="2" type="ORF">PbJCM13498_31780</name>
</gene>
<dbReference type="Gene3D" id="3.40.50.880">
    <property type="match status" value="1"/>
</dbReference>
<dbReference type="InterPro" id="IPR029062">
    <property type="entry name" value="Class_I_gatase-like"/>
</dbReference>
<dbReference type="EMBL" id="BLAX01000001">
    <property type="protein sequence ID" value="GET34315.1"/>
    <property type="molecule type" value="Genomic_DNA"/>
</dbReference>
<accession>A0A5M4B2C7</accession>
<dbReference type="GO" id="GO:0005829">
    <property type="term" value="C:cytosol"/>
    <property type="evidence" value="ECO:0007669"/>
    <property type="project" value="TreeGrafter"/>
</dbReference>
<sequence>MKPIRIHYLQHVPFEGLGCIGQWVTQNQHTLTVTRFFANDELPPVSDFDMLIIMGGPMGIYDDEKYPWLTEERQFIRQAIEANKTVLGICLGSQLIANAMGTKVHPNQEKEIGWFDISLTEEGRQCKLLDGFDATFPVFHWHGDTFELPAGAHHLFQSEGCKNQGFIRDNVLGLQFHFEVTPESLKEMLKHGQDELTNGKYIQSEEEIITHQHLIPQNNEMMFRILDRLLN</sequence>
<name>A0A5M4B2C7_9BACT</name>
<dbReference type="OrthoDB" id="9807137at2"/>
<dbReference type="FunFam" id="3.40.50.880:FF:000033">
    <property type="entry name" value="Glutamine amidotransferase class-I"/>
    <property type="match status" value="1"/>
</dbReference>
<organism evidence="2 3">
    <name type="scientific">Prolixibacter bellariivorans</name>
    <dbReference type="NCBI Taxonomy" id="314319"/>
    <lineage>
        <taxon>Bacteria</taxon>
        <taxon>Pseudomonadati</taxon>
        <taxon>Bacteroidota</taxon>
        <taxon>Bacteroidia</taxon>
        <taxon>Marinilabiliales</taxon>
        <taxon>Prolixibacteraceae</taxon>
        <taxon>Prolixibacter</taxon>
    </lineage>
</organism>
<evidence type="ECO:0000259" key="1">
    <source>
        <dbReference type="Pfam" id="PF00117"/>
    </source>
</evidence>
<dbReference type="CDD" id="cd01741">
    <property type="entry name" value="GATase1_1"/>
    <property type="match status" value="1"/>
</dbReference>
<dbReference type="AlphaFoldDB" id="A0A5M4B2C7"/>
<evidence type="ECO:0000313" key="2">
    <source>
        <dbReference type="EMBL" id="GET34315.1"/>
    </source>
</evidence>
<dbReference type="PANTHER" id="PTHR42695">
    <property type="entry name" value="GLUTAMINE AMIDOTRANSFERASE YLR126C-RELATED"/>
    <property type="match status" value="1"/>
</dbReference>
<proteinExistence type="predicted"/>
<dbReference type="PROSITE" id="PS51273">
    <property type="entry name" value="GATASE_TYPE_1"/>
    <property type="match status" value="1"/>
</dbReference>
<protein>
    <submittedName>
        <fullName evidence="2">Amidotransferase</fullName>
    </submittedName>
</protein>
<reference evidence="2 3" key="1">
    <citation type="submission" date="2019-10" db="EMBL/GenBank/DDBJ databases">
        <title>Prolixibacter strains distinguished by the presence of nitrate reductase genes were adept at nitrate-dependent anaerobic corrosion of metallic iron and carbon steel.</title>
        <authorList>
            <person name="Iino T."/>
            <person name="Shono N."/>
            <person name="Ito K."/>
            <person name="Nakamura R."/>
            <person name="Sueoka K."/>
            <person name="Harayama S."/>
            <person name="Ohkuma M."/>
        </authorList>
    </citation>
    <scope>NUCLEOTIDE SEQUENCE [LARGE SCALE GENOMIC DNA]</scope>
    <source>
        <strain evidence="2 3">JCM 13498</strain>
    </source>
</reference>
<dbReference type="Proteomes" id="UP000391834">
    <property type="component" value="Unassembled WGS sequence"/>
</dbReference>
<dbReference type="SUPFAM" id="SSF52317">
    <property type="entry name" value="Class I glutamine amidotransferase-like"/>
    <property type="match status" value="1"/>
</dbReference>
<dbReference type="Pfam" id="PF00117">
    <property type="entry name" value="GATase"/>
    <property type="match status" value="1"/>
</dbReference>
<dbReference type="InterPro" id="IPR017926">
    <property type="entry name" value="GATASE"/>
</dbReference>
<evidence type="ECO:0000313" key="3">
    <source>
        <dbReference type="Proteomes" id="UP000391834"/>
    </source>
</evidence>
<feature type="domain" description="Glutamine amidotransferase" evidence="1">
    <location>
        <begin position="28"/>
        <end position="189"/>
    </location>
</feature>
<keyword evidence="3" id="KW-1185">Reference proteome</keyword>
<comment type="caution">
    <text evidence="2">The sequence shown here is derived from an EMBL/GenBank/DDBJ whole genome shotgun (WGS) entry which is preliminary data.</text>
</comment>
<keyword evidence="2" id="KW-0808">Transferase</keyword>
<dbReference type="RefSeq" id="WP_036984536.1">
    <property type="nucleotide sequence ID" value="NZ_BLAX01000001.1"/>
</dbReference>